<dbReference type="GO" id="GO:0051539">
    <property type="term" value="F:4 iron, 4 sulfur cluster binding"/>
    <property type="evidence" value="ECO:0007669"/>
    <property type="project" value="UniProtKB-UniRule"/>
</dbReference>
<dbReference type="AlphaFoldDB" id="A0A1G1XR73"/>
<evidence type="ECO:0000313" key="18">
    <source>
        <dbReference type="EMBL" id="OGY42565.1"/>
    </source>
</evidence>
<evidence type="ECO:0000313" key="19">
    <source>
        <dbReference type="Proteomes" id="UP000176260"/>
    </source>
</evidence>
<evidence type="ECO:0000256" key="3">
    <source>
        <dbReference type="ARBA" id="ARBA00008207"/>
    </source>
</evidence>
<feature type="binding site" evidence="17">
    <location>
        <position position="11"/>
    </location>
    <ligand>
        <name>[4Fe-4S] cluster</name>
        <dbReference type="ChEBI" id="CHEBI:49883"/>
    </ligand>
</feature>
<keyword evidence="8 17" id="KW-0479">Metal-binding</keyword>
<evidence type="ECO:0000256" key="5">
    <source>
        <dbReference type="ARBA" id="ARBA00016895"/>
    </source>
</evidence>
<keyword evidence="9 17" id="KW-0671">Queuosine biosynthesis</keyword>
<evidence type="ECO:0000256" key="11">
    <source>
        <dbReference type="ARBA" id="ARBA00023004"/>
    </source>
</evidence>
<organism evidence="18 19">
    <name type="scientific">Candidatus Buchananbacteria bacterium RBG_13_39_9</name>
    <dbReference type="NCBI Taxonomy" id="1797531"/>
    <lineage>
        <taxon>Bacteria</taxon>
        <taxon>Candidatus Buchananiibacteriota</taxon>
    </lineage>
</organism>
<dbReference type="GO" id="GO:0046872">
    <property type="term" value="F:metal ion binding"/>
    <property type="evidence" value="ECO:0007669"/>
    <property type="project" value="UniProtKB-KW"/>
</dbReference>
<dbReference type="InterPro" id="IPR003828">
    <property type="entry name" value="QueH"/>
</dbReference>
<evidence type="ECO:0000256" key="2">
    <source>
        <dbReference type="ARBA" id="ARBA00004691"/>
    </source>
</evidence>
<dbReference type="HAMAP" id="MF_02089">
    <property type="entry name" value="QueH"/>
    <property type="match status" value="1"/>
</dbReference>
<comment type="caution">
    <text evidence="18">The sequence shown here is derived from an EMBL/GenBank/DDBJ whole genome shotgun (WGS) entry which is preliminary data.</text>
</comment>
<evidence type="ECO:0000256" key="4">
    <source>
        <dbReference type="ARBA" id="ARBA00012622"/>
    </source>
</evidence>
<proteinExistence type="inferred from homology"/>
<keyword evidence="7 17" id="KW-0819">tRNA processing</keyword>
<evidence type="ECO:0000256" key="1">
    <source>
        <dbReference type="ARBA" id="ARBA00002268"/>
    </source>
</evidence>
<evidence type="ECO:0000256" key="17">
    <source>
        <dbReference type="HAMAP-Rule" id="MF_02089"/>
    </source>
</evidence>
<evidence type="ECO:0000256" key="16">
    <source>
        <dbReference type="ARBA" id="ARBA00047415"/>
    </source>
</evidence>
<feature type="binding site" evidence="17">
    <location>
        <position position="88"/>
    </location>
    <ligand>
        <name>[4Fe-4S] cluster</name>
        <dbReference type="ChEBI" id="CHEBI:49883"/>
    </ligand>
</feature>
<evidence type="ECO:0000256" key="14">
    <source>
        <dbReference type="ARBA" id="ARBA00023284"/>
    </source>
</evidence>
<keyword evidence="13 17" id="KW-1015">Disulfide bond</keyword>
<keyword evidence="6 17" id="KW-0004">4Fe-4S</keyword>
<comment type="function">
    <text evidence="1 17">Catalyzes the conversion of epoxyqueuosine (oQ) to queuosine (Q), which is a hypermodified base found in the wobble positions of tRNA(Asp), tRNA(Asn), tRNA(His) and tRNA(Tyr).</text>
</comment>
<evidence type="ECO:0000256" key="13">
    <source>
        <dbReference type="ARBA" id="ARBA00023157"/>
    </source>
</evidence>
<comment type="pathway">
    <text evidence="2 17">tRNA modification; tRNA-queuosine biosynthesis.</text>
</comment>
<dbReference type="EC" id="1.17.99.6" evidence="4 17"/>
<dbReference type="UniPathway" id="UPA00392"/>
<feature type="disulfide bond" description="Redox-active" evidence="17">
    <location>
        <begin position="170"/>
        <end position="172"/>
    </location>
</feature>
<gene>
    <name evidence="17" type="primary">queH</name>
    <name evidence="18" type="ORF">A2Y67_02605</name>
</gene>
<evidence type="ECO:0000256" key="15">
    <source>
        <dbReference type="ARBA" id="ARBA00031446"/>
    </source>
</evidence>
<evidence type="ECO:0000256" key="10">
    <source>
        <dbReference type="ARBA" id="ARBA00023002"/>
    </source>
</evidence>
<dbReference type="Proteomes" id="UP000176260">
    <property type="component" value="Unassembled WGS sequence"/>
</dbReference>
<keyword evidence="11 17" id="KW-0408">Iron</keyword>
<keyword evidence="10 17" id="KW-0560">Oxidoreductase</keyword>
<evidence type="ECO:0000256" key="7">
    <source>
        <dbReference type="ARBA" id="ARBA00022694"/>
    </source>
</evidence>
<dbReference type="Pfam" id="PF02677">
    <property type="entry name" value="QueH"/>
    <property type="match status" value="1"/>
</dbReference>
<accession>A0A1G1XR73</accession>
<evidence type="ECO:0000256" key="9">
    <source>
        <dbReference type="ARBA" id="ARBA00022785"/>
    </source>
</evidence>
<dbReference type="GO" id="GO:0052693">
    <property type="term" value="F:epoxyqueuosine reductase activity"/>
    <property type="evidence" value="ECO:0007669"/>
    <property type="project" value="UniProtKB-UniRule"/>
</dbReference>
<evidence type="ECO:0000256" key="6">
    <source>
        <dbReference type="ARBA" id="ARBA00022485"/>
    </source>
</evidence>
<evidence type="ECO:0000256" key="8">
    <source>
        <dbReference type="ARBA" id="ARBA00022723"/>
    </source>
</evidence>
<reference evidence="18 19" key="1">
    <citation type="journal article" date="2016" name="Nat. Commun.">
        <title>Thousands of microbial genomes shed light on interconnected biogeochemical processes in an aquifer system.</title>
        <authorList>
            <person name="Anantharaman K."/>
            <person name="Brown C.T."/>
            <person name="Hug L.A."/>
            <person name="Sharon I."/>
            <person name="Castelle C.J."/>
            <person name="Probst A.J."/>
            <person name="Thomas B.C."/>
            <person name="Singh A."/>
            <person name="Wilkins M.J."/>
            <person name="Karaoz U."/>
            <person name="Brodie E.L."/>
            <person name="Williams K.H."/>
            <person name="Hubbard S.S."/>
            <person name="Banfield J.F."/>
        </authorList>
    </citation>
    <scope>NUCLEOTIDE SEQUENCE [LARGE SCALE GENOMIC DNA]</scope>
</reference>
<keyword evidence="14 17" id="KW-0676">Redox-active center</keyword>
<sequence>MREKLLLHTCCAPCSIYVINQLLDRFDLTVYFFNPNIFPEEEYLQRLAEVKEFCRRKKIAYFEEKYQPKVWLNFIKGYEQEPEKGFRCDLCFLLRLGKTAEFAQANGYDWFSTTLTTGRQKNSLQIQQTGRKVESKHGVKFWDQDFKKKFGAQISDWLAGRIGLYRQDYCGCIFSRKI</sequence>
<keyword evidence="12 17" id="KW-0411">Iron-sulfur</keyword>
<comment type="similarity">
    <text evidence="3 17">Belongs to the QueH family.</text>
</comment>
<feature type="binding site" evidence="17">
    <location>
        <position position="10"/>
    </location>
    <ligand>
        <name>[4Fe-4S] cluster</name>
        <dbReference type="ChEBI" id="CHEBI:49883"/>
    </ligand>
</feature>
<dbReference type="EMBL" id="MHIA01000011">
    <property type="protein sequence ID" value="OGY42565.1"/>
    <property type="molecule type" value="Genomic_DNA"/>
</dbReference>
<dbReference type="PANTHER" id="PTHR36701">
    <property type="entry name" value="EPOXYQUEUOSINE REDUCTASE QUEH"/>
    <property type="match status" value="1"/>
</dbReference>
<dbReference type="GO" id="GO:0008616">
    <property type="term" value="P:tRNA queuosine(34) biosynthetic process"/>
    <property type="evidence" value="ECO:0007669"/>
    <property type="project" value="UniProtKB-UniRule"/>
</dbReference>
<feature type="binding site" evidence="17">
    <location>
        <position position="91"/>
    </location>
    <ligand>
        <name>[4Fe-4S] cluster</name>
        <dbReference type="ChEBI" id="CHEBI:49883"/>
    </ligand>
</feature>
<comment type="catalytic activity">
    <reaction evidence="16 17">
        <text>epoxyqueuosine(34) in tRNA + AH2 = queuosine(34) in tRNA + A + H2O</text>
        <dbReference type="Rhea" id="RHEA:32159"/>
        <dbReference type="Rhea" id="RHEA-COMP:18571"/>
        <dbReference type="Rhea" id="RHEA-COMP:18582"/>
        <dbReference type="ChEBI" id="CHEBI:13193"/>
        <dbReference type="ChEBI" id="CHEBI:15377"/>
        <dbReference type="ChEBI" id="CHEBI:17499"/>
        <dbReference type="ChEBI" id="CHEBI:194431"/>
        <dbReference type="ChEBI" id="CHEBI:194443"/>
        <dbReference type="EC" id="1.17.99.6"/>
    </reaction>
</comment>
<dbReference type="PANTHER" id="PTHR36701:SF1">
    <property type="entry name" value="EPOXYQUEUOSINE REDUCTASE QUEH"/>
    <property type="match status" value="1"/>
</dbReference>
<protein>
    <recommendedName>
        <fullName evidence="5 17">Epoxyqueuosine reductase QueH</fullName>
        <ecNumber evidence="4 17">1.17.99.6</ecNumber>
    </recommendedName>
    <alternativeName>
        <fullName evidence="15 17">Queuosine biosynthesis protein QueH</fullName>
    </alternativeName>
</protein>
<name>A0A1G1XR73_9BACT</name>
<evidence type="ECO:0000256" key="12">
    <source>
        <dbReference type="ARBA" id="ARBA00023014"/>
    </source>
</evidence>